<evidence type="ECO:0000256" key="10">
    <source>
        <dbReference type="ARBA" id="ARBA00023295"/>
    </source>
</evidence>
<comment type="similarity">
    <text evidence="1">Belongs to the glycosyl hydrolase 59 family.</text>
</comment>
<dbReference type="SUPFAM" id="SSF51445">
    <property type="entry name" value="(Trans)glycosidases"/>
    <property type="match status" value="1"/>
</dbReference>
<dbReference type="InterPro" id="IPR035394">
    <property type="entry name" value="Glyco_hydro_59_dom"/>
</dbReference>
<dbReference type="OrthoDB" id="440760at2759"/>
<evidence type="ECO:0000256" key="5">
    <source>
        <dbReference type="ARBA" id="ARBA00022919"/>
    </source>
</evidence>
<keyword evidence="13" id="KW-1185">Reference proteome</keyword>
<dbReference type="Gene3D" id="3.20.20.70">
    <property type="entry name" value="Aldolase class I"/>
    <property type="match status" value="1"/>
</dbReference>
<gene>
    <name evidence="12" type="ORF">OFUS_LOCUS9863</name>
</gene>
<dbReference type="PANTHER" id="PTHR15172:SF1">
    <property type="entry name" value="GALACTOCEREBROSIDASE"/>
    <property type="match status" value="1"/>
</dbReference>
<evidence type="ECO:0000256" key="6">
    <source>
        <dbReference type="ARBA" id="ARBA00022963"/>
    </source>
</evidence>
<protein>
    <recommendedName>
        <fullName evidence="2">galactosylceramidase</fullName>
        <ecNumber evidence="2">3.2.1.46</ecNumber>
    </recommendedName>
    <alternativeName>
        <fullName evidence="11">Galactosylceramidase</fullName>
    </alternativeName>
</protein>
<keyword evidence="7" id="KW-0443">Lipid metabolism</keyword>
<evidence type="ECO:0000256" key="1">
    <source>
        <dbReference type="ARBA" id="ARBA00005637"/>
    </source>
</evidence>
<keyword evidence="5" id="KW-0746">Sphingolipid metabolism</keyword>
<evidence type="ECO:0000313" key="12">
    <source>
        <dbReference type="EMBL" id="CAH1783526.1"/>
    </source>
</evidence>
<dbReference type="GO" id="GO:0004336">
    <property type="term" value="F:galactosylceramidase activity"/>
    <property type="evidence" value="ECO:0007669"/>
    <property type="project" value="UniProtKB-EC"/>
</dbReference>
<sequence>MKLYFLFFLICTISRGTYGSVYTIDDSHGLGRRYDGFGAISGGGATSKLLVNYEENIRSQILDFLFKPNFGASLQILKVEIGGDGQSSEGAESSHMHSADDEDYTRGYEWWMMKEAKKRNPAIKLAGLPWSFPGWVGGDTTWPYTHPEVTAKYITKWVIGAQKYHNLSIDYIGVWNEKPYDVQYIKILRQMLDQASPHTQIIAADILGQNGFDIIRYMQKDPELNRSVSIVGIHYPGTNSPSYAQESHVQLWSSEDYSSLNDNEGAGCLATVLNKNYINGYFSGTITWNLIASYYDNLPYTRKGLMTAEEPWSGYYSVEPPIWITAHTTQFTSIGWYYLKHGSGVGYLDQGGSYVTYLRPGGDLTIVIETMTHDHSVCIRPPYPPYEVKPQNATFKIQGSMKMVDQLYLWYSALKFDGSKSTLFQQMTPVKVVNGQFSISVGLDSVYTLSTISTGHKGSFPTTAQSKPFPKPYKDSFDSYPVSSEAFNFAQQVGVFETAKCKELYRGLVLRQVVTRHPIHWCPLPLLQPINVIGNFNWSDITVTTDTYIDTKDGAEGAFIAARVDRGGCNAWLAQGVFFWILPDAQQFQISTDIARAYMVKSGNVKLARDTWYTLQLQVKGNVASAFVNKTLVFNGTVNSSSKHGFAAMGLSSFGYGSFDNFMVT</sequence>
<dbReference type="GO" id="GO:0005764">
    <property type="term" value="C:lysosome"/>
    <property type="evidence" value="ECO:0007669"/>
    <property type="project" value="TreeGrafter"/>
</dbReference>
<dbReference type="InterPro" id="IPR001286">
    <property type="entry name" value="Glyco_hydro_59"/>
</dbReference>
<dbReference type="EC" id="3.2.1.46" evidence="2"/>
<evidence type="ECO:0000256" key="7">
    <source>
        <dbReference type="ARBA" id="ARBA00023098"/>
    </source>
</evidence>
<dbReference type="InterPro" id="IPR017853">
    <property type="entry name" value="GH"/>
</dbReference>
<dbReference type="AlphaFoldDB" id="A0A8J1XH93"/>
<evidence type="ECO:0000313" key="13">
    <source>
        <dbReference type="Proteomes" id="UP000749559"/>
    </source>
</evidence>
<dbReference type="Pfam" id="PF02057">
    <property type="entry name" value="Glyco_hydro_59"/>
    <property type="match status" value="1"/>
</dbReference>
<dbReference type="Pfam" id="PF17387">
    <property type="entry name" value="Glyco_hydro_59M"/>
    <property type="match status" value="1"/>
</dbReference>
<keyword evidence="4" id="KW-0378">Hydrolase</keyword>
<dbReference type="InterPro" id="IPR049161">
    <property type="entry name" value="GH59_cat"/>
</dbReference>
<evidence type="ECO:0000256" key="11">
    <source>
        <dbReference type="ARBA" id="ARBA00033098"/>
    </source>
</evidence>
<organism evidence="12 13">
    <name type="scientific">Owenia fusiformis</name>
    <name type="common">Polychaete worm</name>
    <dbReference type="NCBI Taxonomy" id="6347"/>
    <lineage>
        <taxon>Eukaryota</taxon>
        <taxon>Metazoa</taxon>
        <taxon>Spiralia</taxon>
        <taxon>Lophotrochozoa</taxon>
        <taxon>Annelida</taxon>
        <taxon>Polychaeta</taxon>
        <taxon>Sedentaria</taxon>
        <taxon>Canalipalpata</taxon>
        <taxon>Sabellida</taxon>
        <taxon>Oweniida</taxon>
        <taxon>Oweniidae</taxon>
        <taxon>Owenia</taxon>
    </lineage>
</organism>
<dbReference type="GO" id="GO:0006683">
    <property type="term" value="P:galactosylceramide catabolic process"/>
    <property type="evidence" value="ECO:0007669"/>
    <property type="project" value="InterPro"/>
</dbReference>
<dbReference type="Proteomes" id="UP000749559">
    <property type="component" value="Unassembled WGS sequence"/>
</dbReference>
<keyword evidence="10" id="KW-0326">Glycosidase</keyword>
<dbReference type="FunFam" id="3.20.20.80:FF:000026">
    <property type="entry name" value="galactocerebrosidase precursor"/>
    <property type="match status" value="1"/>
</dbReference>
<dbReference type="GO" id="GO:0016020">
    <property type="term" value="C:membrane"/>
    <property type="evidence" value="ECO:0007669"/>
    <property type="project" value="GOC"/>
</dbReference>
<evidence type="ECO:0000256" key="8">
    <source>
        <dbReference type="ARBA" id="ARBA00023157"/>
    </source>
</evidence>
<dbReference type="PANTHER" id="PTHR15172">
    <property type="entry name" value="GALACTOCEREBROSIDASE"/>
    <property type="match status" value="1"/>
</dbReference>
<evidence type="ECO:0000256" key="3">
    <source>
        <dbReference type="ARBA" id="ARBA00022729"/>
    </source>
</evidence>
<dbReference type="Pfam" id="PF21708">
    <property type="entry name" value="Glyco_hydro_59_C"/>
    <property type="match status" value="1"/>
</dbReference>
<proteinExistence type="inferred from homology"/>
<comment type="caution">
    <text evidence="12">The sequence shown here is derived from an EMBL/GenBank/DDBJ whole genome shotgun (WGS) entry which is preliminary data.</text>
</comment>
<keyword evidence="9" id="KW-0325">Glycoprotein</keyword>
<evidence type="ECO:0000256" key="9">
    <source>
        <dbReference type="ARBA" id="ARBA00023180"/>
    </source>
</evidence>
<keyword evidence="3" id="KW-0732">Signal</keyword>
<dbReference type="InterPro" id="IPR013785">
    <property type="entry name" value="Aldolase_TIM"/>
</dbReference>
<dbReference type="InterPro" id="IPR049162">
    <property type="entry name" value="GH59_C"/>
</dbReference>
<dbReference type="PRINTS" id="PR00850">
    <property type="entry name" value="GLHYDRLASE59"/>
</dbReference>
<reference evidence="12" key="1">
    <citation type="submission" date="2022-03" db="EMBL/GenBank/DDBJ databases">
        <authorList>
            <person name="Martin C."/>
        </authorList>
    </citation>
    <scope>NUCLEOTIDE SEQUENCE</scope>
</reference>
<accession>A0A8J1XH93</accession>
<evidence type="ECO:0000256" key="2">
    <source>
        <dbReference type="ARBA" id="ARBA00012657"/>
    </source>
</evidence>
<keyword evidence="6" id="KW-0442">Lipid degradation</keyword>
<dbReference type="EMBL" id="CAIIXF020000005">
    <property type="protein sequence ID" value="CAH1783526.1"/>
    <property type="molecule type" value="Genomic_DNA"/>
</dbReference>
<name>A0A8J1XH93_OWEFU</name>
<dbReference type="Gene3D" id="3.20.20.80">
    <property type="entry name" value="Glycosidases"/>
    <property type="match status" value="1"/>
</dbReference>
<keyword evidence="8" id="KW-1015">Disulfide bond</keyword>
<evidence type="ECO:0000256" key="4">
    <source>
        <dbReference type="ARBA" id="ARBA00022801"/>
    </source>
</evidence>
<dbReference type="Gene3D" id="2.60.120.560">
    <property type="entry name" value="Exo-inulinase, domain 1"/>
    <property type="match status" value="1"/>
</dbReference>